<evidence type="ECO:0000256" key="1">
    <source>
        <dbReference type="SAM" id="SignalP"/>
    </source>
</evidence>
<comment type="caution">
    <text evidence="2">The sequence shown here is derived from an EMBL/GenBank/DDBJ whole genome shotgun (WGS) entry which is preliminary data.</text>
</comment>
<dbReference type="Gene3D" id="3.40.50.1820">
    <property type="entry name" value="alpha/beta hydrolase"/>
    <property type="match status" value="1"/>
</dbReference>
<feature type="signal peptide" evidence="1">
    <location>
        <begin position="1"/>
        <end position="30"/>
    </location>
</feature>
<accession>A0A843TGF1</accession>
<dbReference type="Pfam" id="PF02450">
    <property type="entry name" value="LCAT"/>
    <property type="match status" value="1"/>
</dbReference>
<protein>
    <recommendedName>
        <fullName evidence="4">Lecithin-cholesterol acyltransferase-like 1</fullName>
    </recommendedName>
</protein>
<keyword evidence="1" id="KW-0732">Signal</keyword>
<proteinExistence type="predicted"/>
<name>A0A843TGF1_COLES</name>
<dbReference type="AlphaFoldDB" id="A0A843TGF1"/>
<dbReference type="GO" id="GO:0006629">
    <property type="term" value="P:lipid metabolic process"/>
    <property type="evidence" value="ECO:0007669"/>
    <property type="project" value="InterPro"/>
</dbReference>
<sequence length="437" mass="46870">MGGAAPSAAATSYLPVAISLLLLLPVRVSAAGRLHPLVVIPGTGTSQIYARLTDDYVPSNGTVCGGANRPAGWFRLWKDKRLLRDPLVQCFTELMAIHYDPALDDYRNTPGVETMVPRFGSVDAFRHRDPDDPKDTPEMAIFLERLEALGYRDGEDLFGAPYDYRYGLAAPGRPSLAGTRFLDGLRALVERAASANGGRPVVILGNSLGGLLAHQLLTRSPPAWRRRFVKHFLAVAVPWGGCVLEMEVFASGISVAGLAPLVLRAEMATYESNLWLLPSPGAFAGRPLAVTPERNYSAMELLQFLSDVGFSEAVRPYQSRILPMIARLDPPGVPVTCVSGTGVPTREMLVYGDGFGRDPEVVLGDGDGTVNMESLVAAEAAWVGVEGQPLTVVKVAKATHGSILLEEETWKVILEQVMSSDDDDADVRSTGLSSAAA</sequence>
<dbReference type="GO" id="GO:0008374">
    <property type="term" value="F:O-acyltransferase activity"/>
    <property type="evidence" value="ECO:0007669"/>
    <property type="project" value="InterPro"/>
</dbReference>
<organism evidence="2 3">
    <name type="scientific">Colocasia esculenta</name>
    <name type="common">Wild taro</name>
    <name type="synonym">Arum esculentum</name>
    <dbReference type="NCBI Taxonomy" id="4460"/>
    <lineage>
        <taxon>Eukaryota</taxon>
        <taxon>Viridiplantae</taxon>
        <taxon>Streptophyta</taxon>
        <taxon>Embryophyta</taxon>
        <taxon>Tracheophyta</taxon>
        <taxon>Spermatophyta</taxon>
        <taxon>Magnoliopsida</taxon>
        <taxon>Liliopsida</taxon>
        <taxon>Araceae</taxon>
        <taxon>Aroideae</taxon>
        <taxon>Colocasieae</taxon>
        <taxon>Colocasia</taxon>
    </lineage>
</organism>
<dbReference type="InterPro" id="IPR003386">
    <property type="entry name" value="LACT/PDAT_acylTrfase"/>
</dbReference>
<evidence type="ECO:0008006" key="4">
    <source>
        <dbReference type="Google" id="ProtNLM"/>
    </source>
</evidence>
<dbReference type="Proteomes" id="UP000652761">
    <property type="component" value="Unassembled WGS sequence"/>
</dbReference>
<reference evidence="2" key="1">
    <citation type="submission" date="2017-07" db="EMBL/GenBank/DDBJ databases">
        <title>Taro Niue Genome Assembly and Annotation.</title>
        <authorList>
            <person name="Atibalentja N."/>
            <person name="Keating K."/>
            <person name="Fields C.J."/>
        </authorList>
    </citation>
    <scope>NUCLEOTIDE SEQUENCE</scope>
    <source>
        <strain evidence="2">Niue_2</strain>
        <tissue evidence="2">Leaf</tissue>
    </source>
</reference>
<dbReference type="PANTHER" id="PTHR11440">
    <property type="entry name" value="LECITHIN-CHOLESTEROL ACYLTRANSFERASE-RELATED"/>
    <property type="match status" value="1"/>
</dbReference>
<keyword evidence="3" id="KW-1185">Reference proteome</keyword>
<evidence type="ECO:0000313" key="3">
    <source>
        <dbReference type="Proteomes" id="UP000652761"/>
    </source>
</evidence>
<dbReference type="InterPro" id="IPR029058">
    <property type="entry name" value="AB_hydrolase_fold"/>
</dbReference>
<dbReference type="EMBL" id="NMUH01000034">
    <property type="protein sequence ID" value="MQL69316.1"/>
    <property type="molecule type" value="Genomic_DNA"/>
</dbReference>
<dbReference type="OrthoDB" id="662916at2759"/>
<evidence type="ECO:0000313" key="2">
    <source>
        <dbReference type="EMBL" id="MQL69316.1"/>
    </source>
</evidence>
<dbReference type="SUPFAM" id="SSF53474">
    <property type="entry name" value="alpha/beta-Hydrolases"/>
    <property type="match status" value="1"/>
</dbReference>
<gene>
    <name evidence="2" type="ORF">Taro_001607</name>
</gene>
<feature type="chain" id="PRO_5032508287" description="Lecithin-cholesterol acyltransferase-like 1" evidence="1">
    <location>
        <begin position="31"/>
        <end position="437"/>
    </location>
</feature>